<dbReference type="InterPro" id="IPR051425">
    <property type="entry name" value="Formin_Homology"/>
</dbReference>
<accession>A0A2T2N5Q6</accession>
<dbReference type="OrthoDB" id="5431013at2759"/>
<feature type="region of interest" description="Disordered" evidence="1">
    <location>
        <begin position="344"/>
        <end position="379"/>
    </location>
</feature>
<feature type="region of interest" description="Disordered" evidence="1">
    <location>
        <begin position="512"/>
        <end position="723"/>
    </location>
</feature>
<evidence type="ECO:0000256" key="1">
    <source>
        <dbReference type="SAM" id="MobiDB-lite"/>
    </source>
</evidence>
<evidence type="ECO:0008006" key="4">
    <source>
        <dbReference type="Google" id="ProtNLM"/>
    </source>
</evidence>
<dbReference type="EMBL" id="KZ678149">
    <property type="protein sequence ID" value="PSN60358.1"/>
    <property type="molecule type" value="Genomic_DNA"/>
</dbReference>
<organism evidence="2 3">
    <name type="scientific">Corynespora cassiicola Philippines</name>
    <dbReference type="NCBI Taxonomy" id="1448308"/>
    <lineage>
        <taxon>Eukaryota</taxon>
        <taxon>Fungi</taxon>
        <taxon>Dikarya</taxon>
        <taxon>Ascomycota</taxon>
        <taxon>Pezizomycotina</taxon>
        <taxon>Dothideomycetes</taxon>
        <taxon>Pleosporomycetidae</taxon>
        <taxon>Pleosporales</taxon>
        <taxon>Corynesporascaceae</taxon>
        <taxon>Corynespora</taxon>
    </lineage>
</organism>
<evidence type="ECO:0000313" key="3">
    <source>
        <dbReference type="Proteomes" id="UP000240883"/>
    </source>
</evidence>
<dbReference type="PANTHER" id="PTHR45725:SF1">
    <property type="entry name" value="DISHEVELLED ASSOCIATED ACTIVATOR OF MORPHOGENESIS, ISOFORM D"/>
    <property type="match status" value="1"/>
</dbReference>
<feature type="compositionally biased region" description="Basic residues" evidence="1">
    <location>
        <begin position="695"/>
        <end position="706"/>
    </location>
</feature>
<feature type="compositionally biased region" description="Pro residues" evidence="1">
    <location>
        <begin position="576"/>
        <end position="585"/>
    </location>
</feature>
<protein>
    <recommendedName>
        <fullName evidence="4">Fungal N-terminal domain-containing protein</fullName>
    </recommendedName>
</protein>
<proteinExistence type="predicted"/>
<dbReference type="Proteomes" id="UP000240883">
    <property type="component" value="Unassembled WGS sequence"/>
</dbReference>
<feature type="compositionally biased region" description="Basic residues" evidence="1">
    <location>
        <begin position="657"/>
        <end position="669"/>
    </location>
</feature>
<sequence>MAVVASILPVVSRCSTLTLEIYQVASTTVDFAKDLSQAAGSISNFALVLKQVGTIIKEDDGLPSLEAIESLEDIIAQCLSVLDQVGIIIPARDDRNTSKDFSGRANRRTFRASPESRARLRYLSSHLNSLKSTLAVMLQTLYTAQGIMWARIRPTISPQQATTAVSNEKSQLEMLIIEQQISICSASIDYANIRSDAQPLVGHDSSQSVVAINRALPQPGGLLRWQNKSMIGLHVPHYNEQAFLAEVRNISRSQLEQVLGEWTRLQQFEELLAEEDRKAKEQRRGMQQPTVESASEGESVHRSRKRNQAPRLSSPTPRRPGSVQPLFTETKILPIPVPDSKYGPAAPLSPASSFGGSPRSFENTLSVNPAGSSPVSPRSSITNLPVDAAAAVSAQASDPDSYLKIPWTLRTRSSCWKHIDDTVIESNTELPASTATHDRSAYTEITAAWVAKEALKEGGYEFRQLSADRQKEREGRAGRKETKTVFEPCFSIYGALSFDEVRSLVERTVELFRQNRPPTPPPRSKREDAAELKGRPMPNDRTNPVYQHPKMERSTSALTFPPPPPPLDRTHSLPSPNVPTYPANPHPTALHLPLAQSPYPSQAPPPCSPQTAPYPPPGPFSPSFQPPAPFNAPADPRRPYPPHPNNVYPHPNLHPPVHSHGRPHSPLRHQHADPRERYSNASTASDSEDAAGAKERRRRERERRRRESSSGGDRSKKKKGAAMGALVGVGGLTALLDGLVGL</sequence>
<dbReference type="PANTHER" id="PTHR45725">
    <property type="entry name" value="FORMIN HOMOLOGY 2 FAMILY MEMBER"/>
    <property type="match status" value="1"/>
</dbReference>
<gene>
    <name evidence="2" type="ORF">BS50DRAFT_640114</name>
</gene>
<feature type="compositionally biased region" description="Pro residues" evidence="1">
    <location>
        <begin position="601"/>
        <end position="630"/>
    </location>
</feature>
<reference evidence="2 3" key="1">
    <citation type="journal article" date="2018" name="Front. Microbiol.">
        <title>Genome-Wide Analysis of Corynespora cassiicola Leaf Fall Disease Putative Effectors.</title>
        <authorList>
            <person name="Lopez D."/>
            <person name="Ribeiro S."/>
            <person name="Label P."/>
            <person name="Fumanal B."/>
            <person name="Venisse J.S."/>
            <person name="Kohler A."/>
            <person name="de Oliveira R.R."/>
            <person name="Labutti K."/>
            <person name="Lipzen A."/>
            <person name="Lail K."/>
            <person name="Bauer D."/>
            <person name="Ohm R.A."/>
            <person name="Barry K.W."/>
            <person name="Spatafora J."/>
            <person name="Grigoriev I.V."/>
            <person name="Martin F.M."/>
            <person name="Pujade-Renaud V."/>
        </authorList>
    </citation>
    <scope>NUCLEOTIDE SEQUENCE [LARGE SCALE GENOMIC DNA]</scope>
    <source>
        <strain evidence="2 3">Philippines</strain>
    </source>
</reference>
<feature type="compositionally biased region" description="Low complexity" evidence="1">
    <location>
        <begin position="645"/>
        <end position="656"/>
    </location>
</feature>
<feature type="compositionally biased region" description="Polar residues" evidence="1">
    <location>
        <begin position="350"/>
        <end position="379"/>
    </location>
</feature>
<dbReference type="STRING" id="1448308.A0A2T2N5Q6"/>
<feature type="compositionally biased region" description="Basic and acidic residues" evidence="1">
    <location>
        <begin position="524"/>
        <end position="534"/>
    </location>
</feature>
<evidence type="ECO:0000313" key="2">
    <source>
        <dbReference type="EMBL" id="PSN60358.1"/>
    </source>
</evidence>
<keyword evidence="3" id="KW-1185">Reference proteome</keyword>
<dbReference type="AlphaFoldDB" id="A0A2T2N5Q6"/>
<feature type="region of interest" description="Disordered" evidence="1">
    <location>
        <begin position="277"/>
        <end position="327"/>
    </location>
</feature>
<name>A0A2T2N5Q6_CORCC</name>